<sequence length="113" mass="11638">MREALIADAQWEAPFVLANARKGAARGDAFYVAGCLFRAVGLLVQGLHAHAGCWVLNEKGAVQAAGQLPPAPADFAARAHALFAMPGMAPDVLSTVLDAADGLTAEVCGRITP</sequence>
<keyword evidence="2" id="KW-1185">Reference proteome</keyword>
<evidence type="ECO:0000313" key="2">
    <source>
        <dbReference type="Proteomes" id="UP000606194"/>
    </source>
</evidence>
<evidence type="ECO:0000313" key="1">
    <source>
        <dbReference type="EMBL" id="GGR70607.1"/>
    </source>
</evidence>
<dbReference type="EMBL" id="BMTL01000002">
    <property type="protein sequence ID" value="GGR70607.1"/>
    <property type="molecule type" value="Genomic_DNA"/>
</dbReference>
<proteinExistence type="predicted"/>
<reference evidence="1" key="1">
    <citation type="journal article" date="2014" name="Int. J. Syst. Evol. Microbiol.">
        <title>Complete genome sequence of Corynebacterium casei LMG S-19264T (=DSM 44701T), isolated from a smear-ripened cheese.</title>
        <authorList>
            <consortium name="US DOE Joint Genome Institute (JGI-PGF)"/>
            <person name="Walter F."/>
            <person name="Albersmeier A."/>
            <person name="Kalinowski J."/>
            <person name="Ruckert C."/>
        </authorList>
    </citation>
    <scope>NUCLEOTIDE SEQUENCE</scope>
    <source>
        <strain evidence="1">JCM 4386</strain>
    </source>
</reference>
<reference evidence="1" key="2">
    <citation type="submission" date="2020-09" db="EMBL/GenBank/DDBJ databases">
        <authorList>
            <person name="Sun Q."/>
            <person name="Ohkuma M."/>
        </authorList>
    </citation>
    <scope>NUCLEOTIDE SEQUENCE</scope>
    <source>
        <strain evidence="1">JCM 4386</strain>
    </source>
</reference>
<protein>
    <submittedName>
        <fullName evidence="1">Uncharacterized protein</fullName>
    </submittedName>
</protein>
<accession>A0A918L133</accession>
<organism evidence="1 2">
    <name type="scientific">Streptomyces humidus</name>
    <dbReference type="NCBI Taxonomy" id="52259"/>
    <lineage>
        <taxon>Bacteria</taxon>
        <taxon>Bacillati</taxon>
        <taxon>Actinomycetota</taxon>
        <taxon>Actinomycetes</taxon>
        <taxon>Kitasatosporales</taxon>
        <taxon>Streptomycetaceae</taxon>
        <taxon>Streptomyces</taxon>
    </lineage>
</organism>
<dbReference type="AlphaFoldDB" id="A0A918L133"/>
<gene>
    <name evidence="1" type="ORF">GCM10010269_06890</name>
</gene>
<dbReference type="RefSeq" id="WP_190147697.1">
    <property type="nucleotide sequence ID" value="NZ_BMTL01000002.1"/>
</dbReference>
<name>A0A918L133_9ACTN</name>
<comment type="caution">
    <text evidence="1">The sequence shown here is derived from an EMBL/GenBank/DDBJ whole genome shotgun (WGS) entry which is preliminary data.</text>
</comment>
<dbReference type="Proteomes" id="UP000606194">
    <property type="component" value="Unassembled WGS sequence"/>
</dbReference>